<dbReference type="RefSeq" id="WP_051514058.1">
    <property type="nucleotide sequence ID" value="NZ_AVFL01000057.1"/>
</dbReference>
<dbReference type="InterPro" id="IPR036388">
    <property type="entry name" value="WH-like_DNA-bd_sf"/>
</dbReference>
<feature type="domain" description="HTH rpiR-type" evidence="4">
    <location>
        <begin position="4"/>
        <end position="80"/>
    </location>
</feature>
<dbReference type="PROSITE" id="PS51071">
    <property type="entry name" value="HTH_RPIR"/>
    <property type="match status" value="1"/>
</dbReference>
<evidence type="ECO:0000259" key="5">
    <source>
        <dbReference type="PROSITE" id="PS51464"/>
    </source>
</evidence>
<evidence type="ECO:0000313" key="7">
    <source>
        <dbReference type="Proteomes" id="UP000019486"/>
    </source>
</evidence>
<comment type="caution">
    <text evidence="6">The sequence shown here is derived from an EMBL/GenBank/DDBJ whole genome shotgun (WGS) entry which is preliminary data.</text>
</comment>
<keyword evidence="2" id="KW-0238">DNA-binding</keyword>
<dbReference type="EMBL" id="AVFL01000057">
    <property type="protein sequence ID" value="EWY35995.1"/>
    <property type="molecule type" value="Genomic_DNA"/>
</dbReference>
<protein>
    <recommendedName>
        <fullName evidence="8">RpiR family transcriptional regulator</fullName>
    </recommendedName>
</protein>
<dbReference type="Pfam" id="PF01380">
    <property type="entry name" value="SIS"/>
    <property type="match status" value="1"/>
</dbReference>
<accession>W9GQ24</accession>
<dbReference type="GO" id="GO:0003677">
    <property type="term" value="F:DNA binding"/>
    <property type="evidence" value="ECO:0007669"/>
    <property type="project" value="UniProtKB-KW"/>
</dbReference>
<reference evidence="6 7" key="1">
    <citation type="submission" date="2013-08" db="EMBL/GenBank/DDBJ databases">
        <title>The genome sequence of Skermanella stibiiresistens.</title>
        <authorList>
            <person name="Zhu W."/>
            <person name="Wang G."/>
        </authorList>
    </citation>
    <scope>NUCLEOTIDE SEQUENCE [LARGE SCALE GENOMIC DNA]</scope>
    <source>
        <strain evidence="6 7">SB22</strain>
    </source>
</reference>
<dbReference type="PANTHER" id="PTHR30514:SF18">
    <property type="entry name" value="RPIR-FAMILY TRANSCRIPTIONAL REGULATOR"/>
    <property type="match status" value="1"/>
</dbReference>
<keyword evidence="3" id="KW-0804">Transcription</keyword>
<evidence type="ECO:0000256" key="1">
    <source>
        <dbReference type="ARBA" id="ARBA00023015"/>
    </source>
</evidence>
<dbReference type="InterPro" id="IPR001347">
    <property type="entry name" value="SIS_dom"/>
</dbReference>
<evidence type="ECO:0000256" key="2">
    <source>
        <dbReference type="ARBA" id="ARBA00023125"/>
    </source>
</evidence>
<dbReference type="PANTHER" id="PTHR30514">
    <property type="entry name" value="GLUCOKINASE"/>
    <property type="match status" value="1"/>
</dbReference>
<dbReference type="InterPro" id="IPR047640">
    <property type="entry name" value="RpiR-like"/>
</dbReference>
<organism evidence="6 7">
    <name type="scientific">Skermanella stibiiresistens SB22</name>
    <dbReference type="NCBI Taxonomy" id="1385369"/>
    <lineage>
        <taxon>Bacteria</taxon>
        <taxon>Pseudomonadati</taxon>
        <taxon>Pseudomonadota</taxon>
        <taxon>Alphaproteobacteria</taxon>
        <taxon>Rhodospirillales</taxon>
        <taxon>Azospirillaceae</taxon>
        <taxon>Skermanella</taxon>
    </lineage>
</organism>
<proteinExistence type="predicted"/>
<dbReference type="GO" id="GO:1901135">
    <property type="term" value="P:carbohydrate derivative metabolic process"/>
    <property type="evidence" value="ECO:0007669"/>
    <property type="project" value="InterPro"/>
</dbReference>
<dbReference type="InterPro" id="IPR009057">
    <property type="entry name" value="Homeodomain-like_sf"/>
</dbReference>
<sequence length="302" mass="32638">MDLDAFITTTKTQFDGLPGRIQLAARFVLDNPREVALLSMREQARRIGVPPATMTRLARHLGLQGYDDIRALHADAIRDRPEPFGGRAEDLMRQHDQVGAAGVASEMVETLAAHVANIGKGAQGDRLLAAAEVLAAGKRIFCMGQRGSFPAAFQFAHILAFFSDRAILIETMSALSATPILDAGPDDALLVVSFFPCARQVVETVAFARRQGVKVVVITDSEAAPVARMADISIVVGKRSPSFFDTFTPAFAACEVLVALVAGRHPGDVPAKVKETEARLWELKTWWNPGEDLPPVTATRPE</sequence>
<dbReference type="InterPro" id="IPR035472">
    <property type="entry name" value="RpiR-like_SIS"/>
</dbReference>
<feature type="domain" description="SIS" evidence="5">
    <location>
        <begin position="130"/>
        <end position="270"/>
    </location>
</feature>
<dbReference type="Gene3D" id="1.10.10.10">
    <property type="entry name" value="Winged helix-like DNA-binding domain superfamily/Winged helix DNA-binding domain"/>
    <property type="match status" value="1"/>
</dbReference>
<dbReference type="InterPro" id="IPR000281">
    <property type="entry name" value="HTH_RpiR"/>
</dbReference>
<evidence type="ECO:0000259" key="4">
    <source>
        <dbReference type="PROSITE" id="PS51071"/>
    </source>
</evidence>
<keyword evidence="7" id="KW-1185">Reference proteome</keyword>
<evidence type="ECO:0000313" key="6">
    <source>
        <dbReference type="EMBL" id="EWY35995.1"/>
    </source>
</evidence>
<dbReference type="GO" id="GO:0003700">
    <property type="term" value="F:DNA-binding transcription factor activity"/>
    <property type="evidence" value="ECO:0007669"/>
    <property type="project" value="InterPro"/>
</dbReference>
<dbReference type="AlphaFoldDB" id="W9GQ24"/>
<name>W9GQ24_9PROT</name>
<dbReference type="PROSITE" id="PS51464">
    <property type="entry name" value="SIS"/>
    <property type="match status" value="1"/>
</dbReference>
<dbReference type="GO" id="GO:0097367">
    <property type="term" value="F:carbohydrate derivative binding"/>
    <property type="evidence" value="ECO:0007669"/>
    <property type="project" value="InterPro"/>
</dbReference>
<dbReference type="SUPFAM" id="SSF53697">
    <property type="entry name" value="SIS domain"/>
    <property type="match status" value="1"/>
</dbReference>
<dbReference type="SUPFAM" id="SSF46689">
    <property type="entry name" value="Homeodomain-like"/>
    <property type="match status" value="1"/>
</dbReference>
<dbReference type="STRING" id="1385369.N825_22365"/>
<gene>
    <name evidence="6" type="ORF">N825_22365</name>
</gene>
<dbReference type="InterPro" id="IPR046348">
    <property type="entry name" value="SIS_dom_sf"/>
</dbReference>
<evidence type="ECO:0000256" key="3">
    <source>
        <dbReference type="ARBA" id="ARBA00023163"/>
    </source>
</evidence>
<dbReference type="Proteomes" id="UP000019486">
    <property type="component" value="Unassembled WGS sequence"/>
</dbReference>
<evidence type="ECO:0008006" key="8">
    <source>
        <dbReference type="Google" id="ProtNLM"/>
    </source>
</evidence>
<dbReference type="CDD" id="cd05013">
    <property type="entry name" value="SIS_RpiR"/>
    <property type="match status" value="1"/>
</dbReference>
<dbReference type="Gene3D" id="3.40.50.10490">
    <property type="entry name" value="Glucose-6-phosphate isomerase like protein, domain 1"/>
    <property type="match status" value="1"/>
</dbReference>
<keyword evidence="1" id="KW-0805">Transcription regulation</keyword>